<accession>A0A841ECQ6</accession>
<gene>
    <name evidence="1" type="ORF">HNR25_003935</name>
</gene>
<dbReference type="AlphaFoldDB" id="A0A841ECQ6"/>
<evidence type="ECO:0000313" key="1">
    <source>
        <dbReference type="EMBL" id="MBB6000184.1"/>
    </source>
</evidence>
<protein>
    <submittedName>
        <fullName evidence="1">Uncharacterized protein</fullName>
    </submittedName>
</protein>
<keyword evidence="2" id="KW-1185">Reference proteome</keyword>
<name>A0A841ECQ6_9ACTN</name>
<organism evidence="1 2">
    <name type="scientific">Streptomonospora salina</name>
    <dbReference type="NCBI Taxonomy" id="104205"/>
    <lineage>
        <taxon>Bacteria</taxon>
        <taxon>Bacillati</taxon>
        <taxon>Actinomycetota</taxon>
        <taxon>Actinomycetes</taxon>
        <taxon>Streptosporangiales</taxon>
        <taxon>Nocardiopsidaceae</taxon>
        <taxon>Streptomonospora</taxon>
    </lineage>
</organism>
<dbReference type="RefSeq" id="WP_184637445.1">
    <property type="nucleotide sequence ID" value="NZ_BAABKT010000029.1"/>
</dbReference>
<reference evidence="1 2" key="1">
    <citation type="submission" date="2020-08" db="EMBL/GenBank/DDBJ databases">
        <title>Sequencing the genomes of 1000 actinobacteria strains.</title>
        <authorList>
            <person name="Klenk H.-P."/>
        </authorList>
    </citation>
    <scope>NUCLEOTIDE SEQUENCE [LARGE SCALE GENOMIC DNA]</scope>
    <source>
        <strain evidence="1 2">DSM 44593</strain>
    </source>
</reference>
<dbReference type="Proteomes" id="UP000578077">
    <property type="component" value="Unassembled WGS sequence"/>
</dbReference>
<proteinExistence type="predicted"/>
<evidence type="ECO:0000313" key="2">
    <source>
        <dbReference type="Proteomes" id="UP000578077"/>
    </source>
</evidence>
<sequence length="206" mass="22528">MRTIMPHAATITVTPEHVRALEEATLGSLLVWYEATNRVTRTRPDDVPGPEGMIIAGIDTPNGIIEQAIDNGDDYSDAYMASNLTDIANDSLADWPRVKALTPAVTDLRTDLSLRSCHLADGPLSCEVKGEYFLTDTYRSAHRPEVILQVTIAFMQTSPTRVRILRADGRSEVMRFHLDLQGPRPGMSSRLLTGAIEAALSALPSV</sequence>
<comment type="caution">
    <text evidence="1">The sequence shown here is derived from an EMBL/GenBank/DDBJ whole genome shotgun (WGS) entry which is preliminary data.</text>
</comment>
<dbReference type="EMBL" id="JACHLY010000001">
    <property type="protein sequence ID" value="MBB6000184.1"/>
    <property type="molecule type" value="Genomic_DNA"/>
</dbReference>